<dbReference type="EC" id="2.3.1.-" evidence="5"/>
<dbReference type="PANTHER" id="PTHR11104:SF0">
    <property type="entry name" value="SPBETA PROPHAGE-DERIVED AMINOGLYCOSIDE N(3')-ACETYLTRANSFERASE-LIKE PROTEIN YOKD"/>
    <property type="match status" value="1"/>
</dbReference>
<keyword evidence="4 5" id="KW-0012">Acyltransferase</keyword>
<evidence type="ECO:0000256" key="2">
    <source>
        <dbReference type="ARBA" id="ARBA00012882"/>
    </source>
</evidence>
<evidence type="ECO:0000313" key="6">
    <source>
        <dbReference type="EMBL" id="MBR9971346.1"/>
    </source>
</evidence>
<dbReference type="InterPro" id="IPR028345">
    <property type="entry name" value="Antibiotic_NAT-like"/>
</dbReference>
<evidence type="ECO:0000256" key="3">
    <source>
        <dbReference type="ARBA" id="ARBA00022679"/>
    </source>
</evidence>
<dbReference type="RefSeq" id="WP_211547037.1">
    <property type="nucleotide sequence ID" value="NZ_JAGTUF010000004.1"/>
</dbReference>
<evidence type="ECO:0000313" key="7">
    <source>
        <dbReference type="Proteomes" id="UP000680714"/>
    </source>
</evidence>
<comment type="similarity">
    <text evidence="1 5">Belongs to the antibiotic N-acetyltransferase family.</text>
</comment>
<evidence type="ECO:0000256" key="1">
    <source>
        <dbReference type="ARBA" id="ARBA00006383"/>
    </source>
</evidence>
<dbReference type="PANTHER" id="PTHR11104">
    <property type="entry name" value="AMINOGLYCOSIDE N3-ACETYLTRANSFERASE"/>
    <property type="match status" value="1"/>
</dbReference>
<sequence length="267" mass="29566">MADYTLADLRRVLDETGIERGDTVYCHSNIGVFGRPEGIGSSHELAQMYLDAITDAIGPTGTLIVPTYTYSFCRKQTFDPATTPSAMGLLAEWVRTRPDAVRSADPCFSVALLGRDPDRFCHHLPTNSFAPGSTFDRFTAENGKMLCLNHPGCTLLHYVERQLAVPYRFDKAFAGTMTINGNSRALDWEIFVRYLSDDRLEHDPHPFVDLIKSTGVARWRPLGRGEVLAITARQVFDSVAQALPNAPWLLTEAHAAGHSPVIDSSQR</sequence>
<keyword evidence="5" id="KW-0046">Antibiotic resistance</keyword>
<dbReference type="Pfam" id="PF02522">
    <property type="entry name" value="Antibiotic_NAT"/>
    <property type="match status" value="1"/>
</dbReference>
<keyword evidence="3 5" id="KW-0808">Transferase</keyword>
<protein>
    <recommendedName>
        <fullName evidence="2 5">Aminoglycoside N(3)-acetyltransferase</fullName>
        <ecNumber evidence="5">2.3.1.-</ecNumber>
    </recommendedName>
</protein>
<comment type="catalytic activity">
    <reaction evidence="5">
        <text>a 2-deoxystreptamine antibiotic + acetyl-CoA = an N(3)-acetyl-2-deoxystreptamine antibiotic + CoA + H(+)</text>
        <dbReference type="Rhea" id="RHEA:12665"/>
        <dbReference type="ChEBI" id="CHEBI:15378"/>
        <dbReference type="ChEBI" id="CHEBI:57287"/>
        <dbReference type="ChEBI" id="CHEBI:57288"/>
        <dbReference type="ChEBI" id="CHEBI:57921"/>
        <dbReference type="ChEBI" id="CHEBI:77452"/>
        <dbReference type="EC" id="2.3.1.81"/>
    </reaction>
</comment>
<proteinExistence type="inferred from homology"/>
<name>A0ABS5IA95_9PROT</name>
<keyword evidence="7" id="KW-1185">Reference proteome</keyword>
<dbReference type="EMBL" id="JAGTUF010000004">
    <property type="protein sequence ID" value="MBR9971346.1"/>
    <property type="molecule type" value="Genomic_DNA"/>
</dbReference>
<organism evidence="6 7">
    <name type="scientific">Magnetospirillum sulfuroxidans</name>
    <dbReference type="NCBI Taxonomy" id="611300"/>
    <lineage>
        <taxon>Bacteria</taxon>
        <taxon>Pseudomonadati</taxon>
        <taxon>Pseudomonadota</taxon>
        <taxon>Alphaproteobacteria</taxon>
        <taxon>Rhodospirillales</taxon>
        <taxon>Rhodospirillaceae</taxon>
        <taxon>Magnetospirillum</taxon>
    </lineage>
</organism>
<dbReference type="InterPro" id="IPR003679">
    <property type="entry name" value="Amioglycoside_AcTrfase"/>
</dbReference>
<comment type="caution">
    <text evidence="6">The sequence shown here is derived from an EMBL/GenBank/DDBJ whole genome shotgun (WGS) entry which is preliminary data.</text>
</comment>
<evidence type="ECO:0000256" key="5">
    <source>
        <dbReference type="RuleBase" id="RU365031"/>
    </source>
</evidence>
<reference evidence="6 7" key="1">
    <citation type="submission" date="2021-04" db="EMBL/GenBank/DDBJ databases">
        <title>Magnetospirillum sulfuroxidans sp. nov., a facultative chemolithoautotrophic sulfur-oxidizing alphaproteobacterium isolated from freshwater sediment and proposals for Paramagetospirillum gen. nov., and Magnetospirillaceae fam. nov.</title>
        <authorList>
            <person name="Koziaeva V."/>
            <person name="Geelhoed J.S."/>
            <person name="Sorokin D.Y."/>
            <person name="Grouzdev D.S."/>
        </authorList>
    </citation>
    <scope>NUCLEOTIDE SEQUENCE [LARGE SCALE GENOMIC DNA]</scope>
    <source>
        <strain evidence="6 7">J10</strain>
    </source>
</reference>
<gene>
    <name evidence="6" type="ORF">KEC16_06445</name>
</gene>
<dbReference type="SUPFAM" id="SSF110710">
    <property type="entry name" value="TTHA0583/YokD-like"/>
    <property type="match status" value="1"/>
</dbReference>
<accession>A0ABS5IA95</accession>
<evidence type="ECO:0000256" key="4">
    <source>
        <dbReference type="ARBA" id="ARBA00023315"/>
    </source>
</evidence>
<dbReference type="Proteomes" id="UP000680714">
    <property type="component" value="Unassembled WGS sequence"/>
</dbReference>